<feature type="compositionally biased region" description="Basic and acidic residues" evidence="1">
    <location>
        <begin position="634"/>
        <end position="653"/>
    </location>
</feature>
<dbReference type="PANTHER" id="PTHR37241:SF1">
    <property type="entry name" value="NEUROFILAMENT HEAVY PROTEIN"/>
    <property type="match status" value="1"/>
</dbReference>
<feature type="compositionally biased region" description="Basic and acidic residues" evidence="1">
    <location>
        <begin position="434"/>
        <end position="447"/>
    </location>
</feature>
<dbReference type="Proteomes" id="UP001652600">
    <property type="component" value="Chromosome 1"/>
</dbReference>
<feature type="compositionally biased region" description="Basic and acidic residues" evidence="1">
    <location>
        <begin position="250"/>
        <end position="259"/>
    </location>
</feature>
<dbReference type="AlphaFoldDB" id="A0A1S3BZM5"/>
<feature type="compositionally biased region" description="Polar residues" evidence="1">
    <location>
        <begin position="624"/>
        <end position="633"/>
    </location>
</feature>
<feature type="region of interest" description="Disordered" evidence="1">
    <location>
        <begin position="231"/>
        <end position="357"/>
    </location>
</feature>
<feature type="region of interest" description="Disordered" evidence="1">
    <location>
        <begin position="720"/>
        <end position="801"/>
    </location>
</feature>
<feature type="compositionally biased region" description="Basic and acidic residues" evidence="1">
    <location>
        <begin position="459"/>
        <end position="491"/>
    </location>
</feature>
<reference evidence="3" key="2">
    <citation type="submission" date="2025-08" db="UniProtKB">
        <authorList>
            <consortium name="RefSeq"/>
        </authorList>
    </citation>
    <scope>IDENTIFICATION</scope>
    <source>
        <tissue evidence="3">Stem</tissue>
    </source>
</reference>
<sequence length="801" mass="90266">MDENTQAVNSTSDDSGEDFYELIEAPKFVDFTVSDPYVPDDRYWFCSRVGCEEVHPEEMDSDVVYKNFVMRVMAARSPNVRLQRVRRNLKCPLTAPPKSSKSRVARLALISSISKRIGDSRVKSRLPTANPATTANVKPKQAHAKAMTTPRNRKLNSNTNSFLSVKNSKTTSAEEPKTTKVAKALFFQSPKKDTKKRTSTEMNTPVKTICAAMKKLEITSANKNVLGHEKNVLGDGESLPQDVPRKKLRGREVKSRVFDSLRTQGCKRQDAKSARVLKRRSKERKIKPPLAQQVAPENVDEDASDMDIDVKSRQVSMQGCSLSVSSKSKEGNPDGLSRPEDSDNLSKDSDRTSISNYEERISAKSGLKVVQCKVEDKKNQLYYHEEKVKPGVLDMNILEVLVSDDKENVAEISDGNRDEMVLQIVEPLNNNSDDDTKVSNPDEKNPEAIDFNTVLCEVEPEKNKKCNREGRMKSGEVQKNISKLESDDKENVVGASKENAVPSDDDIEHESETTTDENVAPNDNREDNSYDQSATVAFGKLVRSNAAKVKEVLKKTVKETSTPATVGSHGLKPSRPKSTNPKPFRLRTDERGVLREANLGKKLHCPLKDITASRRHHGDKLQRKNQCTNQNSECENRVEEEHEQRRLENKFPDDPQGGTILDYSSSNKKGDSEHKLCTMDSQNCFALKHQKPRHCRQFEPGNKRATKTTDDNLKKTNLQKIQQRVRKPRRDLSPIEEITSLVPSQHKARKETSLKISSHKEARKPSEALSRKRRPAATIPKEPNLHGNHLPRRAAQENWLR</sequence>
<proteinExistence type="predicted"/>
<dbReference type="FunCoup" id="A0A1S3BZM5">
    <property type="interactions" value="506"/>
</dbReference>
<feature type="region of interest" description="Disordered" evidence="1">
    <location>
        <begin position="614"/>
        <end position="659"/>
    </location>
</feature>
<feature type="compositionally biased region" description="Basic and acidic residues" evidence="1">
    <location>
        <begin position="327"/>
        <end position="357"/>
    </location>
</feature>
<feature type="region of interest" description="Disordered" evidence="1">
    <location>
        <begin position="428"/>
        <end position="530"/>
    </location>
</feature>
<name>A0A1S3BZM5_CUCME</name>
<feature type="compositionally biased region" description="Acidic residues" evidence="1">
    <location>
        <begin position="298"/>
        <end position="307"/>
    </location>
</feature>
<evidence type="ECO:0000256" key="1">
    <source>
        <dbReference type="SAM" id="MobiDB-lite"/>
    </source>
</evidence>
<keyword evidence="2" id="KW-1185">Reference proteome</keyword>
<dbReference type="GeneID" id="103495340"/>
<protein>
    <submittedName>
        <fullName evidence="3">Uncharacterized protein LOC103495340</fullName>
    </submittedName>
</protein>
<dbReference type="InParanoid" id="A0A1S3BZM5"/>
<feature type="compositionally biased region" description="Polar residues" evidence="1">
    <location>
        <begin position="313"/>
        <end position="326"/>
    </location>
</feature>
<gene>
    <name evidence="3" type="primary">LOC103495340</name>
</gene>
<accession>A0A1S3BZM5</accession>
<feature type="compositionally biased region" description="Basic and acidic residues" evidence="1">
    <location>
        <begin position="750"/>
        <end position="770"/>
    </location>
</feature>
<dbReference type="PANTHER" id="PTHR37241">
    <property type="entry name" value="NEUROFILAMENT HEAVY PROTEIN"/>
    <property type="match status" value="1"/>
</dbReference>
<reference evidence="2" key="1">
    <citation type="submission" date="2025-05" db="UniProtKB">
        <authorList>
            <consortium name="RefSeq"/>
        </authorList>
    </citation>
    <scope>NUCLEOTIDE SEQUENCE [LARGE SCALE GENOMIC DNA]</scope>
</reference>
<organism evidence="2 3">
    <name type="scientific">Cucumis melo</name>
    <name type="common">Muskmelon</name>
    <dbReference type="NCBI Taxonomy" id="3656"/>
    <lineage>
        <taxon>Eukaryota</taxon>
        <taxon>Viridiplantae</taxon>
        <taxon>Streptophyta</taxon>
        <taxon>Embryophyta</taxon>
        <taxon>Tracheophyta</taxon>
        <taxon>Spermatophyta</taxon>
        <taxon>Magnoliopsida</taxon>
        <taxon>eudicotyledons</taxon>
        <taxon>Gunneridae</taxon>
        <taxon>Pentapetalae</taxon>
        <taxon>rosids</taxon>
        <taxon>fabids</taxon>
        <taxon>Cucurbitales</taxon>
        <taxon>Cucurbitaceae</taxon>
        <taxon>Benincaseae</taxon>
        <taxon>Cucumis</taxon>
    </lineage>
</organism>
<evidence type="ECO:0000313" key="3">
    <source>
        <dbReference type="RefSeq" id="XP_008455076.2"/>
    </source>
</evidence>
<dbReference type="RefSeq" id="XP_008455076.2">
    <property type="nucleotide sequence ID" value="XM_008456854.3"/>
</dbReference>
<feature type="region of interest" description="Disordered" evidence="1">
    <location>
        <begin position="560"/>
        <end position="590"/>
    </location>
</feature>
<feature type="region of interest" description="Disordered" evidence="1">
    <location>
        <begin position="695"/>
        <end position="714"/>
    </location>
</feature>
<feature type="region of interest" description="Disordered" evidence="1">
    <location>
        <begin position="121"/>
        <end position="159"/>
    </location>
</feature>
<dbReference type="KEGG" id="cmo:103495340"/>
<dbReference type="eggNOG" id="ENOG502R6X8">
    <property type="taxonomic scope" value="Eukaryota"/>
</dbReference>
<evidence type="ECO:0000313" key="2">
    <source>
        <dbReference type="Proteomes" id="UP001652600"/>
    </source>
</evidence>
<feature type="compositionally biased region" description="Basic residues" evidence="1">
    <location>
        <begin position="275"/>
        <end position="287"/>
    </location>
</feature>
<feature type="compositionally biased region" description="Acidic residues" evidence="1">
    <location>
        <begin position="503"/>
        <end position="515"/>
    </location>
</feature>